<organism evidence="2 3">
    <name type="scientific">Vitis vinifera</name>
    <name type="common">Grape</name>
    <dbReference type="NCBI Taxonomy" id="29760"/>
    <lineage>
        <taxon>Eukaryota</taxon>
        <taxon>Viridiplantae</taxon>
        <taxon>Streptophyta</taxon>
        <taxon>Embryophyta</taxon>
        <taxon>Tracheophyta</taxon>
        <taxon>Spermatophyta</taxon>
        <taxon>Magnoliopsida</taxon>
        <taxon>eudicotyledons</taxon>
        <taxon>Gunneridae</taxon>
        <taxon>Pentapetalae</taxon>
        <taxon>rosids</taxon>
        <taxon>Vitales</taxon>
        <taxon>Vitaceae</taxon>
        <taxon>Viteae</taxon>
        <taxon>Vitis</taxon>
    </lineage>
</organism>
<dbReference type="InterPro" id="IPR000477">
    <property type="entry name" value="RT_dom"/>
</dbReference>
<name>A0A438CJ50_VITVI</name>
<dbReference type="Pfam" id="PF00078">
    <property type="entry name" value="RVT_1"/>
    <property type="match status" value="1"/>
</dbReference>
<comment type="caution">
    <text evidence="2">The sequence shown here is derived from an EMBL/GenBank/DDBJ whole genome shotgun (WGS) entry which is preliminary data.</text>
</comment>
<dbReference type="EMBL" id="QGNW01002203">
    <property type="protein sequence ID" value="RVW23199.1"/>
    <property type="molecule type" value="Genomic_DNA"/>
</dbReference>
<reference evidence="2 3" key="1">
    <citation type="journal article" date="2018" name="PLoS Genet.">
        <title>Population sequencing reveals clonal diversity and ancestral inbreeding in the grapevine cultivar Chardonnay.</title>
        <authorList>
            <person name="Roach M.J."/>
            <person name="Johnson D.L."/>
            <person name="Bohlmann J."/>
            <person name="van Vuuren H.J."/>
            <person name="Jones S.J."/>
            <person name="Pretorius I.S."/>
            <person name="Schmidt S.A."/>
            <person name="Borneman A.R."/>
        </authorList>
    </citation>
    <scope>NUCLEOTIDE SEQUENCE [LARGE SCALE GENOMIC DNA]</scope>
    <source>
        <strain evidence="3">cv. Chardonnay</strain>
        <tissue evidence="2">Leaf</tissue>
    </source>
</reference>
<dbReference type="GO" id="GO:0003676">
    <property type="term" value="F:nucleic acid binding"/>
    <property type="evidence" value="ECO:0007669"/>
    <property type="project" value="InterPro"/>
</dbReference>
<dbReference type="Gene3D" id="3.10.10.10">
    <property type="entry name" value="HIV Type 1 Reverse Transcriptase, subunit A, domain 1"/>
    <property type="match status" value="1"/>
</dbReference>
<dbReference type="InterPro" id="IPR043128">
    <property type="entry name" value="Rev_trsase/Diguanyl_cyclase"/>
</dbReference>
<dbReference type="PANTHER" id="PTHR24559:SF444">
    <property type="entry name" value="REVERSE TRANSCRIPTASE DOMAIN-CONTAINING PROTEIN"/>
    <property type="match status" value="1"/>
</dbReference>
<evidence type="ECO:0000313" key="2">
    <source>
        <dbReference type="EMBL" id="RVW23199.1"/>
    </source>
</evidence>
<dbReference type="PANTHER" id="PTHR24559">
    <property type="entry name" value="TRANSPOSON TY3-I GAG-POL POLYPROTEIN"/>
    <property type="match status" value="1"/>
</dbReference>
<protein>
    <submittedName>
        <fullName evidence="2">Transposon Ty3-I Gag-Pol polyprotein</fullName>
    </submittedName>
</protein>
<dbReference type="CDD" id="cd01647">
    <property type="entry name" value="RT_LTR"/>
    <property type="match status" value="1"/>
</dbReference>
<accession>A0A438CJ50</accession>
<evidence type="ECO:0000259" key="1">
    <source>
        <dbReference type="Pfam" id="PF00078"/>
    </source>
</evidence>
<gene>
    <name evidence="2" type="primary">TY3B-I_513</name>
    <name evidence="2" type="ORF">CK203_099544</name>
</gene>
<dbReference type="Gene3D" id="3.30.420.10">
    <property type="entry name" value="Ribonuclease H-like superfamily/Ribonuclease H"/>
    <property type="match status" value="1"/>
</dbReference>
<dbReference type="SUPFAM" id="SSF56672">
    <property type="entry name" value="DNA/RNA polymerases"/>
    <property type="match status" value="1"/>
</dbReference>
<dbReference type="Gene3D" id="3.30.70.270">
    <property type="match status" value="1"/>
</dbReference>
<proteinExistence type="predicted"/>
<dbReference type="InterPro" id="IPR053134">
    <property type="entry name" value="RNA-dir_DNA_polymerase"/>
</dbReference>
<evidence type="ECO:0000313" key="3">
    <source>
        <dbReference type="Proteomes" id="UP000288805"/>
    </source>
</evidence>
<dbReference type="InterPro" id="IPR036397">
    <property type="entry name" value="RNaseH_sf"/>
</dbReference>
<dbReference type="Proteomes" id="UP000288805">
    <property type="component" value="Unassembled WGS sequence"/>
</dbReference>
<feature type="domain" description="Reverse transcriptase" evidence="1">
    <location>
        <begin position="172"/>
        <end position="306"/>
    </location>
</feature>
<sequence>MEQCKSLHYLVEKLLRVGHLKQYVHSEGRRGETTQDPATQVPTTSAAPKAIINYINGESIDEKYNSKRKRQRLLRVVSVREYVSFIQPGLPDGGTRPIDGVITFSLMDPNRVLQPHEDALILTLGINDFDKVRRFHPDRQRIIQGEIKKLLTIGFIREVEYPKWLANVVVVSKKWGKWRVCVDYTNLNDVYPKDSFPLPRIDQIVDSTTGHGMLSFIDAFSNYHQILMFHPNEEKTAFIMPHRLYYYRVMSFGLKNARTTYQRLMMKIFKPLIRHTVEVYIDDIVVMANFIVEVPHKPSQLADSLKQKWWMLHVDGESTVSRSRIATKLEICNDSQLIVGQTQREYEVKDERMVRYLLKMRVDLDRLSEWAIKQIHRIEKVQTDALARITTTLPIKEVVLLSVYFQATSSIATSPVYSTNKTSVSWMNEIEAYIRTRELPKDSK</sequence>
<dbReference type="InterPro" id="IPR043502">
    <property type="entry name" value="DNA/RNA_pol_sf"/>
</dbReference>
<dbReference type="AlphaFoldDB" id="A0A438CJ50"/>